<evidence type="ECO:0000259" key="5">
    <source>
        <dbReference type="PROSITE" id="PS50090"/>
    </source>
</evidence>
<dbReference type="PROSITE" id="PS50090">
    <property type="entry name" value="MYB_LIKE"/>
    <property type="match status" value="1"/>
</dbReference>
<dbReference type="Proteomes" id="UP001140074">
    <property type="component" value="Unassembled WGS sequence"/>
</dbReference>
<keyword evidence="7" id="KW-1185">Reference proteome</keyword>
<dbReference type="PANTHER" id="PTHR16088">
    <property type="entry name" value="YY1 ASSOCIATED PROTEIN-RELATED"/>
    <property type="match status" value="1"/>
</dbReference>
<name>A0A9W8IKC2_9FUNG</name>
<accession>A0A9W8IKC2</accession>
<evidence type="ECO:0000313" key="6">
    <source>
        <dbReference type="EMBL" id="KAJ2866123.1"/>
    </source>
</evidence>
<feature type="compositionally biased region" description="Low complexity" evidence="4">
    <location>
        <begin position="445"/>
        <end position="457"/>
    </location>
</feature>
<dbReference type="EMBL" id="JANBUY010000044">
    <property type="protein sequence ID" value="KAJ2866123.1"/>
    <property type="molecule type" value="Genomic_DNA"/>
</dbReference>
<feature type="domain" description="Myb-like" evidence="5">
    <location>
        <begin position="363"/>
        <end position="428"/>
    </location>
</feature>
<feature type="compositionally biased region" description="Acidic residues" evidence="4">
    <location>
        <begin position="762"/>
        <end position="795"/>
    </location>
</feature>
<feature type="region of interest" description="Disordered" evidence="4">
    <location>
        <begin position="1"/>
        <end position="102"/>
    </location>
</feature>
<evidence type="ECO:0000256" key="2">
    <source>
        <dbReference type="ARBA" id="ARBA00023163"/>
    </source>
</evidence>
<organism evidence="6 7">
    <name type="scientific">Coemansia aciculifera</name>
    <dbReference type="NCBI Taxonomy" id="417176"/>
    <lineage>
        <taxon>Eukaryota</taxon>
        <taxon>Fungi</taxon>
        <taxon>Fungi incertae sedis</taxon>
        <taxon>Zoopagomycota</taxon>
        <taxon>Kickxellomycotina</taxon>
        <taxon>Kickxellomycetes</taxon>
        <taxon>Kickxellales</taxon>
        <taxon>Kickxellaceae</taxon>
        <taxon>Coemansia</taxon>
    </lineage>
</organism>
<evidence type="ECO:0000313" key="7">
    <source>
        <dbReference type="Proteomes" id="UP001140074"/>
    </source>
</evidence>
<dbReference type="CDD" id="cd00167">
    <property type="entry name" value="SANT"/>
    <property type="match status" value="1"/>
</dbReference>
<feature type="compositionally biased region" description="Polar residues" evidence="4">
    <location>
        <begin position="975"/>
        <end position="987"/>
    </location>
</feature>
<feature type="compositionally biased region" description="Low complexity" evidence="4">
    <location>
        <begin position="988"/>
        <end position="999"/>
    </location>
</feature>
<feature type="region of interest" description="Disordered" evidence="4">
    <location>
        <begin position="898"/>
        <end position="917"/>
    </location>
</feature>
<sequence>MFVRSQEDANKASPAASTTTTRASQGTVQLPILAQQQSGVSIAEEKQRYTTIAPRPSLVAQQPSKPPTARKKTNAAAKEQRRPAGTAKSAKPRAEKKAKQAALVASASAADSSAAPQQASTDLSGSNAFAALDADDRLIQELLAGIPASAWLPTDPLTSEDWFLDPGASVGMHDNVFPLAAQQQQQPPPLPPSSSSTHIPGTLNALLASSQPASNTAPPNSTSLDAAAAGSHQAPDMRVLAGVRQKRDTPLLSGRPAKGNPLSGFAKKHGVGYAVGNQVAIISPALLSSSPPSAKQLRQNPYKYYSPPKPVPRSQPKSAQSKGRNLMLGATSKSTAKHAASSPVKTTGVASGNGRLERPGSVKWEIAQDKALLSGVRQLRWGTRDGEHRTAEEARDPSRFVEDDWERISREVSLTGAQRSARQCRRRWAWLHAHLGSSIMEFVDTSPTPQSSAQSTPLVPRETEGAPTHIRNLRLADLPRSSPPIHPVRLRESRVDSTPDVSVHNTPVLDPLKERGTESRWDDPAYCQLLADVVQALSDPQSRAAKVARMFAPETAATKAVSTPVPTPMPGSSVAPAPTFISAAASAASAAPAAPLPVVSLGAGTQQLMPHLMLAPPVAMSVPPFSDLPAIANLVTSSAMPLFTSDHHSARLSNTPLILPSATKSPAVTAVADELAAHRPMDQDLSVYMQFLQSLTSDQIDLGNAWSTLFEDAGGNAPGSSAAEPIAGLGPMTMSVCDVPMKPVSDKVEKKSGSAGNAAASIEDDDMEDGDFVLDEEDDDDDEDEDDDDDAEDTETVSRPASDGLRPLGHVGTVGSRFHLSQAAAAAGGGGSISDGAWNLALSELGLGSTSATTSMAPGLSLPFGQVSSELGNNHGLFAPDPLLRQLMQGVADLGRNTSEVSGVSSGGGGGSDSIVGSQSVWLPNAASGSTMLPQWDTTNGFSLATTAAPSQISAKAAGKVPDVSATTGAPKDTAQANKGVSVTRTASQQNKQQQSQSQPPADLLLTRRGLLKAPRKRHSAISVGSNSYKKAMLAAERAGPPASIDVDGLLGSEAGGMDTEMSGLYQDALQEGEELDVQEESLQADNSEFLFMGDQMAQLRAQQLMNFQLVVQAFLIACAELGPHAPRARHWRRQLDQLALWHSLGTRESPTDLVSGEGLARFAQLIESAERRGAGGMTESAGRFAPNPTSFFAIPGITAIIPDIYEAVDEIHRAAHVTADSDGSGAPEVRSLNAAMEFTPRCNCTAVRGFKSAIVLEWVFPRLHLQLRNGKRKAETETESTVAGKRQAAPPQSSSRAGDTADVAATAGQLAQMPGTKALLSKPVASRPGSGSSGGQGGHLPTLMPQVVSEILPSCTQADQRAIIDEIRTHMRTFKRDLHRVPRYRRRVYLQGDDGVPRLDWIPVKIQPLGFPAVMQCVIAPLLAHCGFQESMLPHIVMVRKPKNRIHFLESEDALLLLGLRMFGIEDLASVRVHLIPCKTASQLRNRMNNLRARRQAPNAIKDFCLRRIAPFTLEEEEILRVGVLVYGDEFRRVNTNQNLLINRPILALSHVWNHVRKKPETVK</sequence>
<evidence type="ECO:0000256" key="1">
    <source>
        <dbReference type="ARBA" id="ARBA00023015"/>
    </source>
</evidence>
<feature type="region of interest" description="Disordered" evidence="4">
    <location>
        <begin position="445"/>
        <end position="465"/>
    </location>
</feature>
<dbReference type="GO" id="GO:0006355">
    <property type="term" value="P:regulation of DNA-templated transcription"/>
    <property type="evidence" value="ECO:0007669"/>
    <property type="project" value="TreeGrafter"/>
</dbReference>
<feature type="region of interest" description="Disordered" evidence="4">
    <location>
        <begin position="181"/>
        <end position="233"/>
    </location>
</feature>
<dbReference type="InterPro" id="IPR052435">
    <property type="entry name" value="YY1-Transcr_Regul"/>
</dbReference>
<keyword evidence="1" id="KW-0805">Transcription regulation</keyword>
<dbReference type="GO" id="GO:0003712">
    <property type="term" value="F:transcription coregulator activity"/>
    <property type="evidence" value="ECO:0007669"/>
    <property type="project" value="TreeGrafter"/>
</dbReference>
<keyword evidence="2" id="KW-0804">Transcription</keyword>
<feature type="compositionally biased region" description="Low complexity" evidence="4">
    <location>
        <begin position="330"/>
        <end position="342"/>
    </location>
</feature>
<feature type="region of interest" description="Disordered" evidence="4">
    <location>
        <begin position="288"/>
        <end position="356"/>
    </location>
</feature>
<reference evidence="6" key="1">
    <citation type="submission" date="2022-07" db="EMBL/GenBank/DDBJ databases">
        <title>Phylogenomic reconstructions and comparative analyses of Kickxellomycotina fungi.</title>
        <authorList>
            <person name="Reynolds N.K."/>
            <person name="Stajich J.E."/>
            <person name="Barry K."/>
            <person name="Grigoriev I.V."/>
            <person name="Crous P."/>
            <person name="Smith M.E."/>
        </authorList>
    </citation>
    <scope>NUCLEOTIDE SEQUENCE</scope>
    <source>
        <strain evidence="6">RSA 476</strain>
    </source>
</reference>
<gene>
    <name evidence="6" type="ORF">GGH94_001742</name>
</gene>
<feature type="region of interest" description="Disordered" evidence="4">
    <location>
        <begin position="1322"/>
        <end position="1341"/>
    </location>
</feature>
<comment type="caution">
    <text evidence="6">The sequence shown here is derived from an EMBL/GenBank/DDBJ whole genome shotgun (WGS) entry which is preliminary data.</text>
</comment>
<dbReference type="SMART" id="SM00717">
    <property type="entry name" value="SANT"/>
    <property type="match status" value="3"/>
</dbReference>
<protein>
    <recommendedName>
        <fullName evidence="5">Myb-like domain-containing protein</fullName>
    </recommendedName>
</protein>
<feature type="region of interest" description="Disordered" evidence="4">
    <location>
        <begin position="957"/>
        <end position="1004"/>
    </location>
</feature>
<evidence type="ECO:0000256" key="3">
    <source>
        <dbReference type="ARBA" id="ARBA00023242"/>
    </source>
</evidence>
<keyword evidence="3" id="KW-0539">Nucleus</keyword>
<feature type="region of interest" description="Disordered" evidence="4">
    <location>
        <begin position="1270"/>
        <end position="1301"/>
    </location>
</feature>
<dbReference type="PANTHER" id="PTHR16088:SF3">
    <property type="entry name" value="GON-4-LIKE PROTEIN"/>
    <property type="match status" value="1"/>
</dbReference>
<dbReference type="GO" id="GO:0005634">
    <property type="term" value="C:nucleus"/>
    <property type="evidence" value="ECO:0007669"/>
    <property type="project" value="TreeGrafter"/>
</dbReference>
<feature type="region of interest" description="Disordered" evidence="4">
    <location>
        <begin position="492"/>
        <end position="517"/>
    </location>
</feature>
<feature type="compositionally biased region" description="Low complexity" evidence="4">
    <location>
        <begin position="12"/>
        <end position="24"/>
    </location>
</feature>
<proteinExistence type="predicted"/>
<dbReference type="InterPro" id="IPR001005">
    <property type="entry name" value="SANT/Myb"/>
</dbReference>
<evidence type="ECO:0000256" key="4">
    <source>
        <dbReference type="SAM" id="MobiDB-lite"/>
    </source>
</evidence>
<feature type="compositionally biased region" description="Polar residues" evidence="4">
    <location>
        <begin position="207"/>
        <end position="224"/>
    </location>
</feature>
<feature type="compositionally biased region" description="Basic and acidic residues" evidence="4">
    <location>
        <begin position="1"/>
        <end position="10"/>
    </location>
</feature>
<feature type="region of interest" description="Disordered" evidence="4">
    <location>
        <begin position="745"/>
        <end position="810"/>
    </location>
</feature>